<dbReference type="RefSeq" id="WP_267491106.1">
    <property type="nucleotide sequence ID" value="NZ_CP064787.1"/>
</dbReference>
<dbReference type="InterPro" id="IPR029060">
    <property type="entry name" value="PIN-like_dom_sf"/>
</dbReference>
<evidence type="ECO:0000259" key="7">
    <source>
        <dbReference type="Pfam" id="PF01850"/>
    </source>
</evidence>
<dbReference type="GeneID" id="68854790"/>
<dbReference type="GO" id="GO:0016787">
    <property type="term" value="F:hydrolase activity"/>
    <property type="evidence" value="ECO:0007669"/>
    <property type="project" value="UniProtKB-KW"/>
</dbReference>
<dbReference type="CDD" id="cd09881">
    <property type="entry name" value="PIN_VapC4-5_FitB-like"/>
    <property type="match status" value="1"/>
</dbReference>
<evidence type="ECO:0000256" key="5">
    <source>
        <dbReference type="ARBA" id="ARBA00022842"/>
    </source>
</evidence>
<proteinExistence type="inferred from homology"/>
<keyword evidence="4" id="KW-0378">Hydrolase</keyword>
<name>A0A897MYI8_9EURY</name>
<evidence type="ECO:0000313" key="9">
    <source>
        <dbReference type="Proteomes" id="UP000663525"/>
    </source>
</evidence>
<accession>A0A897MYI8</accession>
<evidence type="ECO:0000256" key="3">
    <source>
        <dbReference type="ARBA" id="ARBA00022723"/>
    </source>
</evidence>
<dbReference type="SUPFAM" id="SSF88723">
    <property type="entry name" value="PIN domain-like"/>
    <property type="match status" value="1"/>
</dbReference>
<gene>
    <name evidence="8" type="primary">vapC</name>
    <name evidence="8" type="ORF">HSR121_1177</name>
</gene>
<dbReference type="PANTHER" id="PTHR33653">
    <property type="entry name" value="RIBONUCLEASE VAPC2"/>
    <property type="match status" value="1"/>
</dbReference>
<dbReference type="EMBL" id="CP064787">
    <property type="protein sequence ID" value="QSG05524.1"/>
    <property type="molecule type" value="Genomic_DNA"/>
</dbReference>
<keyword evidence="3" id="KW-0479">Metal-binding</keyword>
<dbReference type="InterPro" id="IPR002716">
    <property type="entry name" value="PIN_dom"/>
</dbReference>
<dbReference type="GO" id="GO:0004518">
    <property type="term" value="F:nuclease activity"/>
    <property type="evidence" value="ECO:0007669"/>
    <property type="project" value="UniProtKB-KW"/>
</dbReference>
<organism evidence="8 9">
    <name type="scientific">Halapricum desulfuricans</name>
    <dbReference type="NCBI Taxonomy" id="2841257"/>
    <lineage>
        <taxon>Archaea</taxon>
        <taxon>Methanobacteriati</taxon>
        <taxon>Methanobacteriota</taxon>
        <taxon>Stenosarchaea group</taxon>
        <taxon>Halobacteria</taxon>
        <taxon>Halobacteriales</taxon>
        <taxon>Haloarculaceae</taxon>
        <taxon>Halapricum</taxon>
    </lineage>
</organism>
<evidence type="ECO:0000256" key="4">
    <source>
        <dbReference type="ARBA" id="ARBA00022801"/>
    </source>
</evidence>
<dbReference type="Proteomes" id="UP000663525">
    <property type="component" value="Chromosome"/>
</dbReference>
<comment type="cofactor">
    <cofactor evidence="1">
        <name>Mg(2+)</name>
        <dbReference type="ChEBI" id="CHEBI:18420"/>
    </cofactor>
</comment>
<keyword evidence="5" id="KW-0460">Magnesium</keyword>
<keyword evidence="2" id="KW-0540">Nuclease</keyword>
<dbReference type="GO" id="GO:0046872">
    <property type="term" value="F:metal ion binding"/>
    <property type="evidence" value="ECO:0007669"/>
    <property type="project" value="UniProtKB-KW"/>
</dbReference>
<evidence type="ECO:0000256" key="2">
    <source>
        <dbReference type="ARBA" id="ARBA00022722"/>
    </source>
</evidence>
<dbReference type="InterPro" id="IPR050556">
    <property type="entry name" value="Type_II_TA_system_RNase"/>
</dbReference>
<evidence type="ECO:0000256" key="1">
    <source>
        <dbReference type="ARBA" id="ARBA00001946"/>
    </source>
</evidence>
<comment type="similarity">
    <text evidence="6">Belongs to the PINc/VapC protein family.</text>
</comment>
<evidence type="ECO:0000256" key="6">
    <source>
        <dbReference type="ARBA" id="ARBA00038093"/>
    </source>
</evidence>
<dbReference type="Gene3D" id="3.40.50.1010">
    <property type="entry name" value="5'-nuclease"/>
    <property type="match status" value="1"/>
</dbReference>
<feature type="domain" description="PIN" evidence="7">
    <location>
        <begin position="2"/>
        <end position="119"/>
    </location>
</feature>
<evidence type="ECO:0000313" key="8">
    <source>
        <dbReference type="EMBL" id="QSG05524.1"/>
    </source>
</evidence>
<protein>
    <submittedName>
        <fullName evidence="8">PIN domain containing protein</fullName>
    </submittedName>
</protein>
<reference evidence="8" key="1">
    <citation type="submission" date="2020-11" db="EMBL/GenBank/DDBJ databases">
        <title>Carbohydrate-dependent, anaerobic sulfur respiration: A novel catabolism in halophilic archaea.</title>
        <authorList>
            <person name="Sorokin D.Y."/>
            <person name="Messina E."/>
            <person name="Smedile F."/>
            <person name="La Cono V."/>
            <person name="Hallsworth J.E."/>
            <person name="Yakimov M.M."/>
        </authorList>
    </citation>
    <scope>NUCLEOTIDE SEQUENCE</scope>
    <source>
        <strain evidence="8">HSR12-1</strain>
    </source>
</reference>
<dbReference type="Pfam" id="PF01850">
    <property type="entry name" value="PIN"/>
    <property type="match status" value="1"/>
</dbReference>
<dbReference type="AlphaFoldDB" id="A0A897MYI8"/>
<dbReference type="PANTHER" id="PTHR33653:SF1">
    <property type="entry name" value="RIBONUCLEASE VAPC2"/>
    <property type="match status" value="1"/>
</dbReference>
<sequence length="133" mass="15011">MIVLDNDVAVKLLREDDSAVKSHLSQYSGEAWAIPSLVSFEFFQHYGDLTVVAQTQRRLHDVFDEILPFTDDVAVEAWRLNDRLLAQEVSLDILDLLNLATAHEAGATFITHNSNDFDRPPVYQLVDLDVIVS</sequence>